<organism evidence="2">
    <name type="scientific">Tetraodon nigroviridis</name>
    <name type="common">Spotted green pufferfish</name>
    <name type="synonym">Chelonodon nigroviridis</name>
    <dbReference type="NCBI Taxonomy" id="99883"/>
    <lineage>
        <taxon>Eukaryota</taxon>
        <taxon>Metazoa</taxon>
        <taxon>Chordata</taxon>
        <taxon>Craniata</taxon>
        <taxon>Vertebrata</taxon>
        <taxon>Euteleostomi</taxon>
        <taxon>Actinopterygii</taxon>
        <taxon>Neopterygii</taxon>
        <taxon>Teleostei</taxon>
        <taxon>Neoteleostei</taxon>
        <taxon>Acanthomorphata</taxon>
        <taxon>Eupercaria</taxon>
        <taxon>Tetraodontiformes</taxon>
        <taxon>Tetradontoidea</taxon>
        <taxon>Tetraodontidae</taxon>
        <taxon>Tetraodon</taxon>
    </lineage>
</organism>
<protein>
    <submittedName>
        <fullName evidence="2">(spotted green pufferfish) hypothetical protein</fullName>
    </submittedName>
</protein>
<feature type="region of interest" description="Disordered" evidence="1">
    <location>
        <begin position="1"/>
        <end position="50"/>
    </location>
</feature>
<gene>
    <name evidence="2" type="ORF">GSTENG00007865001</name>
</gene>
<reference evidence="2" key="2">
    <citation type="submission" date="2004-02" db="EMBL/GenBank/DDBJ databases">
        <authorList>
            <consortium name="Genoscope"/>
            <consortium name="Whitehead Institute Centre for Genome Research"/>
        </authorList>
    </citation>
    <scope>NUCLEOTIDE SEQUENCE</scope>
</reference>
<sequence>MALFHGRPGRGRPGSGAPRRPAHLPVRGGARGGGAGRPGLAAGPPGAAAEAALQLHRADRHGHQERARAARHAERHLPVHHGAVPLLPGQPAGLAELHPPQPQPQRLLHHGLFAETGRRVFERHPNRTRPPLNRKRKPAGWRAVNGGAALKKSSFSRPARGPRSAPGGPTQRWCVAPLLRFTRLDLRVFEGGPDLVTCRWSNTSVGPGPPPRPRLCPPCPTRGWRP</sequence>
<name>Q4T3G2_TETNG</name>
<reference evidence="2" key="1">
    <citation type="journal article" date="2004" name="Nature">
        <title>Genome duplication in the teleost fish Tetraodon nigroviridis reveals the early vertebrate proto-karyotype.</title>
        <authorList>
            <person name="Jaillon O."/>
            <person name="Aury J.-M."/>
            <person name="Brunet F."/>
            <person name="Petit J.-L."/>
            <person name="Stange-Thomann N."/>
            <person name="Mauceli E."/>
            <person name="Bouneau L."/>
            <person name="Fischer C."/>
            <person name="Ozouf-Costaz C."/>
            <person name="Bernot A."/>
            <person name="Nicaud S."/>
            <person name="Jaffe D."/>
            <person name="Fisher S."/>
            <person name="Lutfalla G."/>
            <person name="Dossat C."/>
            <person name="Segurens B."/>
            <person name="Dasilva C."/>
            <person name="Salanoubat M."/>
            <person name="Levy M."/>
            <person name="Boudet N."/>
            <person name="Castellano S."/>
            <person name="Anthouard V."/>
            <person name="Jubin C."/>
            <person name="Castelli V."/>
            <person name="Katinka M."/>
            <person name="Vacherie B."/>
            <person name="Biemont C."/>
            <person name="Skalli Z."/>
            <person name="Cattolico L."/>
            <person name="Poulain J."/>
            <person name="De Berardinis V."/>
            <person name="Cruaud C."/>
            <person name="Duprat S."/>
            <person name="Brottier P."/>
            <person name="Coutanceau J.-P."/>
            <person name="Gouzy J."/>
            <person name="Parra G."/>
            <person name="Lardier G."/>
            <person name="Chapple C."/>
            <person name="McKernan K.J."/>
            <person name="McEwan P."/>
            <person name="Bosak S."/>
            <person name="Kellis M."/>
            <person name="Volff J.-N."/>
            <person name="Guigo R."/>
            <person name="Zody M.C."/>
            <person name="Mesirov J."/>
            <person name="Lindblad-Toh K."/>
            <person name="Birren B."/>
            <person name="Nusbaum C."/>
            <person name="Kahn D."/>
            <person name="Robinson-Rechavi M."/>
            <person name="Laudet V."/>
            <person name="Schachter V."/>
            <person name="Quetier F."/>
            <person name="Saurin W."/>
            <person name="Scarpelli C."/>
            <person name="Wincker P."/>
            <person name="Lander E.S."/>
            <person name="Weissenbach J."/>
            <person name="Roest Crollius H."/>
        </authorList>
    </citation>
    <scope>NUCLEOTIDE SEQUENCE [LARGE SCALE GENOMIC DNA]</scope>
</reference>
<proteinExistence type="predicted"/>
<feature type="region of interest" description="Disordered" evidence="1">
    <location>
        <begin position="201"/>
        <end position="226"/>
    </location>
</feature>
<evidence type="ECO:0000256" key="1">
    <source>
        <dbReference type="SAM" id="MobiDB-lite"/>
    </source>
</evidence>
<feature type="region of interest" description="Disordered" evidence="1">
    <location>
        <begin position="146"/>
        <end position="171"/>
    </location>
</feature>
<dbReference type="KEGG" id="tng:GSTEN00007865G001"/>
<dbReference type="AlphaFoldDB" id="Q4T3G2"/>
<accession>Q4T3G2</accession>
<comment type="caution">
    <text evidence="2">The sequence shown here is derived from an EMBL/GenBank/DDBJ whole genome shotgun (WGS) entry which is preliminary data.</text>
</comment>
<feature type="compositionally biased region" description="Low complexity" evidence="1">
    <location>
        <begin position="38"/>
        <end position="50"/>
    </location>
</feature>
<evidence type="ECO:0000313" key="2">
    <source>
        <dbReference type="EMBL" id="CAF92570.1"/>
    </source>
</evidence>
<feature type="compositionally biased region" description="Pro residues" evidence="1">
    <location>
        <begin position="207"/>
        <end position="220"/>
    </location>
</feature>
<dbReference type="EMBL" id="CAAE01010082">
    <property type="protein sequence ID" value="CAF92570.1"/>
    <property type="molecule type" value="Genomic_DNA"/>
</dbReference>
<feature type="compositionally biased region" description="Low complexity" evidence="1">
    <location>
        <begin position="153"/>
        <end position="169"/>
    </location>
</feature>